<proteinExistence type="predicted"/>
<dbReference type="InterPro" id="IPR012902">
    <property type="entry name" value="N_methyl_site"/>
</dbReference>
<keyword evidence="4" id="KW-1185">Reference proteome</keyword>
<comment type="caution">
    <text evidence="3">The sequence shown here is derived from an EMBL/GenBank/DDBJ whole genome shotgun (WGS) entry which is preliminary data.</text>
</comment>
<evidence type="ECO:0000259" key="2">
    <source>
        <dbReference type="Pfam" id="PF07596"/>
    </source>
</evidence>
<dbReference type="EMBL" id="JASZZN010000034">
    <property type="protein sequence ID" value="MDM4019234.1"/>
    <property type="molecule type" value="Genomic_DNA"/>
</dbReference>
<feature type="transmembrane region" description="Helical" evidence="1">
    <location>
        <begin position="12"/>
        <end position="35"/>
    </location>
</feature>
<keyword evidence="1" id="KW-1133">Transmembrane helix</keyword>
<sequence>MRVDTSNRRAGFTLVELLVVIAIIGILVGLLLPAVQAAREAARRMSCSNNFKQLGLALHNYHSAYKMLPKHMGGTFQKVGSTAVNRSPGPTPQTASGTNRNELSGLVGLTAYFEQQGLWDMISNVFEVQSGTNSGTYFAAMGPDTNMILSNHAANQYDPWMTEIPMLRCPSDPGAGLPASGRTNYAFCLGDAPRQTNVGPENQLGVINTARSERTQASCRGVFVPRRFVKFRDVLDGLSNSIMMGEIKTDLGDRDIRTFIARSGGNLRINPDFASSMIDPERPRYWLPGTAEASARADNRRGYKWASGRAAYTGFHTILPPNRQCASHQNGDLSAESVLTASSNHQGGVHVLFTDGAVVFMTDSIEAGQSNHATVRIAGTSAEPTHSTVPGSQSPFGLWGALGTRASREVIDESF</sequence>
<evidence type="ECO:0000313" key="4">
    <source>
        <dbReference type="Proteomes" id="UP001239462"/>
    </source>
</evidence>
<dbReference type="RefSeq" id="WP_289167324.1">
    <property type="nucleotide sequence ID" value="NZ_CP141221.1"/>
</dbReference>
<gene>
    <name evidence="3" type="ORF">QTN89_27510</name>
</gene>
<dbReference type="InterPro" id="IPR011453">
    <property type="entry name" value="DUF1559"/>
</dbReference>
<dbReference type="NCBIfam" id="TIGR04294">
    <property type="entry name" value="pre_pil_HX9DG"/>
    <property type="match status" value="1"/>
</dbReference>
<dbReference type="Proteomes" id="UP001239462">
    <property type="component" value="Unassembled WGS sequence"/>
</dbReference>
<keyword evidence="1" id="KW-0812">Transmembrane</keyword>
<dbReference type="InterPro" id="IPR027558">
    <property type="entry name" value="Pre_pil_HX9DG_C"/>
</dbReference>
<dbReference type="InterPro" id="IPR045584">
    <property type="entry name" value="Pilin-like"/>
</dbReference>
<accession>A0ABT7PSI1</accession>
<keyword evidence="1" id="KW-0472">Membrane</keyword>
<dbReference type="Pfam" id="PF07963">
    <property type="entry name" value="N_methyl"/>
    <property type="match status" value="1"/>
</dbReference>
<dbReference type="PANTHER" id="PTHR30093:SF2">
    <property type="entry name" value="TYPE II SECRETION SYSTEM PROTEIN H"/>
    <property type="match status" value="1"/>
</dbReference>
<organism evidence="3 4">
    <name type="scientific">Roseiconus lacunae</name>
    <dbReference type="NCBI Taxonomy" id="2605694"/>
    <lineage>
        <taxon>Bacteria</taxon>
        <taxon>Pseudomonadati</taxon>
        <taxon>Planctomycetota</taxon>
        <taxon>Planctomycetia</taxon>
        <taxon>Pirellulales</taxon>
        <taxon>Pirellulaceae</taxon>
        <taxon>Roseiconus</taxon>
    </lineage>
</organism>
<name>A0ABT7PSI1_9BACT</name>
<reference evidence="3 4" key="1">
    <citation type="submission" date="2023-06" db="EMBL/GenBank/DDBJ databases">
        <title>Roseiconus lacunae JC819 isolated from Gulf of Mannar region, Tamil Nadu.</title>
        <authorList>
            <person name="Pk S."/>
            <person name="Ch S."/>
            <person name="Ch V.R."/>
        </authorList>
    </citation>
    <scope>NUCLEOTIDE SEQUENCE [LARGE SCALE GENOMIC DNA]</scope>
    <source>
        <strain evidence="3 4">JC819</strain>
    </source>
</reference>
<protein>
    <submittedName>
        <fullName evidence="3">DUF1559 domain-containing protein</fullName>
    </submittedName>
</protein>
<dbReference type="NCBIfam" id="TIGR02532">
    <property type="entry name" value="IV_pilin_GFxxxE"/>
    <property type="match status" value="1"/>
</dbReference>
<evidence type="ECO:0000256" key="1">
    <source>
        <dbReference type="SAM" id="Phobius"/>
    </source>
</evidence>
<dbReference type="SUPFAM" id="SSF54523">
    <property type="entry name" value="Pili subunits"/>
    <property type="match status" value="1"/>
</dbReference>
<dbReference type="PANTHER" id="PTHR30093">
    <property type="entry name" value="GENERAL SECRETION PATHWAY PROTEIN G"/>
    <property type="match status" value="1"/>
</dbReference>
<dbReference type="Gene3D" id="3.30.700.10">
    <property type="entry name" value="Glycoprotein, Type 4 Pilin"/>
    <property type="match status" value="1"/>
</dbReference>
<evidence type="ECO:0000313" key="3">
    <source>
        <dbReference type="EMBL" id="MDM4019234.1"/>
    </source>
</evidence>
<dbReference type="PROSITE" id="PS00409">
    <property type="entry name" value="PROKAR_NTER_METHYL"/>
    <property type="match status" value="1"/>
</dbReference>
<feature type="domain" description="DUF1559" evidence="2">
    <location>
        <begin position="36"/>
        <end position="367"/>
    </location>
</feature>
<dbReference type="Pfam" id="PF07596">
    <property type="entry name" value="SBP_bac_10"/>
    <property type="match status" value="1"/>
</dbReference>